<dbReference type="AlphaFoldDB" id="A0A8X7VDI8"/>
<feature type="compositionally biased region" description="Polar residues" evidence="4">
    <location>
        <begin position="281"/>
        <end position="293"/>
    </location>
</feature>
<name>A0A8X7VDI8_BRACI</name>
<comment type="caution">
    <text evidence="6">The sequence shown here is derived from an EMBL/GenBank/DDBJ whole genome shotgun (WGS) entry which is preliminary data.</text>
</comment>
<dbReference type="InterPro" id="IPR002219">
    <property type="entry name" value="PKC_DAG/PE"/>
</dbReference>
<feature type="domain" description="Phorbol-ester/DAG-type" evidence="5">
    <location>
        <begin position="126"/>
        <end position="173"/>
    </location>
</feature>
<evidence type="ECO:0000256" key="2">
    <source>
        <dbReference type="ARBA" id="ARBA00022737"/>
    </source>
</evidence>
<keyword evidence="1" id="KW-0479">Metal-binding</keyword>
<dbReference type="PANTHER" id="PTHR47841:SF6">
    <property type="entry name" value="CYSTEINE_HISTIDINE-RICH C1 DOMAIN FAMILY PROTEIN-RELATED"/>
    <property type="match status" value="1"/>
</dbReference>
<accession>A0A8X7VDI8</accession>
<dbReference type="Pfam" id="PF03107">
    <property type="entry name" value="C1_2"/>
    <property type="match status" value="3"/>
</dbReference>
<dbReference type="PROSITE" id="PS50081">
    <property type="entry name" value="ZF_DAG_PE_2"/>
    <property type="match status" value="1"/>
</dbReference>
<proteinExistence type="predicted"/>
<evidence type="ECO:0000259" key="5">
    <source>
        <dbReference type="PROSITE" id="PS50081"/>
    </source>
</evidence>
<evidence type="ECO:0000256" key="3">
    <source>
        <dbReference type="ARBA" id="ARBA00022833"/>
    </source>
</evidence>
<dbReference type="OrthoDB" id="1483207at2759"/>
<evidence type="ECO:0000256" key="1">
    <source>
        <dbReference type="ARBA" id="ARBA00022723"/>
    </source>
</evidence>
<feature type="region of interest" description="Disordered" evidence="4">
    <location>
        <begin position="271"/>
        <end position="293"/>
    </location>
</feature>
<organism evidence="6 7">
    <name type="scientific">Brassica carinata</name>
    <name type="common">Ethiopian mustard</name>
    <name type="synonym">Abyssinian cabbage</name>
    <dbReference type="NCBI Taxonomy" id="52824"/>
    <lineage>
        <taxon>Eukaryota</taxon>
        <taxon>Viridiplantae</taxon>
        <taxon>Streptophyta</taxon>
        <taxon>Embryophyta</taxon>
        <taxon>Tracheophyta</taxon>
        <taxon>Spermatophyta</taxon>
        <taxon>Magnoliopsida</taxon>
        <taxon>eudicotyledons</taxon>
        <taxon>Gunneridae</taxon>
        <taxon>Pentapetalae</taxon>
        <taxon>rosids</taxon>
        <taxon>malvids</taxon>
        <taxon>Brassicales</taxon>
        <taxon>Brassicaceae</taxon>
        <taxon>Brassiceae</taxon>
        <taxon>Brassica</taxon>
    </lineage>
</organism>
<evidence type="ECO:0000313" key="7">
    <source>
        <dbReference type="Proteomes" id="UP000886595"/>
    </source>
</evidence>
<sequence length="293" mass="33049">MSSLRSEIKHFTHIHPLTKVDNSGKFKCNGCKTYGIGKSYRCSSCDYDLHEYCAICPPTLLSFMHPKHKLKLVFKEPAMTNQDRRGCNICHELIEGLNYQCEACGFDMHPICSQLPQNVTHVPHPAHPLELSHQGASNTCNVCHGAIRSWRYKCDPCRLDVHMECVNSSASAARGIQQRSFGTQPYFQRSNQYQQPYFQPSHQYQQPYFQPSQYQQPGPYFQPYHGYNYGYTNQGQPHGHQPSVLSMGEKMFNVLMALTVGVASQLIADTLGGSLDDTDSRSLGGSSDTKSRK</sequence>
<evidence type="ECO:0000256" key="4">
    <source>
        <dbReference type="SAM" id="MobiDB-lite"/>
    </source>
</evidence>
<dbReference type="SUPFAM" id="SSF57889">
    <property type="entry name" value="Cysteine-rich domain"/>
    <property type="match status" value="2"/>
</dbReference>
<dbReference type="GO" id="GO:0046872">
    <property type="term" value="F:metal ion binding"/>
    <property type="evidence" value="ECO:0007669"/>
    <property type="project" value="UniProtKB-KW"/>
</dbReference>
<evidence type="ECO:0000313" key="6">
    <source>
        <dbReference type="EMBL" id="KAG2309281.1"/>
    </source>
</evidence>
<protein>
    <recommendedName>
        <fullName evidence="5">Phorbol-ester/DAG-type domain-containing protein</fullName>
    </recommendedName>
</protein>
<dbReference type="InterPro" id="IPR004146">
    <property type="entry name" value="DC1"/>
</dbReference>
<keyword evidence="2" id="KW-0677">Repeat</keyword>
<gene>
    <name evidence="6" type="ORF">Bca52824_029029</name>
</gene>
<keyword evidence="7" id="KW-1185">Reference proteome</keyword>
<dbReference type="EMBL" id="JAAMPC010000006">
    <property type="protein sequence ID" value="KAG2309281.1"/>
    <property type="molecule type" value="Genomic_DNA"/>
</dbReference>
<dbReference type="Proteomes" id="UP000886595">
    <property type="component" value="Unassembled WGS sequence"/>
</dbReference>
<keyword evidence="3" id="KW-0862">Zinc</keyword>
<reference evidence="6 7" key="1">
    <citation type="submission" date="2020-02" db="EMBL/GenBank/DDBJ databases">
        <authorList>
            <person name="Ma Q."/>
            <person name="Huang Y."/>
            <person name="Song X."/>
            <person name="Pei D."/>
        </authorList>
    </citation>
    <scope>NUCLEOTIDE SEQUENCE [LARGE SCALE GENOMIC DNA]</scope>
    <source>
        <strain evidence="6">Sxm20200214</strain>
        <tissue evidence="6">Leaf</tissue>
    </source>
</reference>
<dbReference type="InterPro" id="IPR046349">
    <property type="entry name" value="C1-like_sf"/>
</dbReference>
<dbReference type="PANTHER" id="PTHR47841">
    <property type="entry name" value="DIACYLGLYCEROL KINASE THETA-LIKE-RELATED"/>
    <property type="match status" value="1"/>
</dbReference>